<organism evidence="8 9">
    <name type="scientific">Neptunitalea lumnitzerae</name>
    <dbReference type="NCBI Taxonomy" id="2965509"/>
    <lineage>
        <taxon>Bacteria</taxon>
        <taxon>Pseudomonadati</taxon>
        <taxon>Bacteroidota</taxon>
        <taxon>Flavobacteriia</taxon>
        <taxon>Flavobacteriales</taxon>
        <taxon>Flavobacteriaceae</taxon>
        <taxon>Neptunitalea</taxon>
    </lineage>
</organism>
<evidence type="ECO:0000256" key="3">
    <source>
        <dbReference type="ARBA" id="ARBA00022989"/>
    </source>
</evidence>
<keyword evidence="2 6" id="KW-0812">Transmembrane</keyword>
<evidence type="ECO:0000256" key="4">
    <source>
        <dbReference type="ARBA" id="ARBA00023136"/>
    </source>
</evidence>
<dbReference type="InterPro" id="IPR007452">
    <property type="entry name" value="TamB_C"/>
</dbReference>
<protein>
    <recommendedName>
        <fullName evidence="7">Translocation and assembly module TamB C-terminal domain-containing protein</fullName>
    </recommendedName>
</protein>
<comment type="caution">
    <text evidence="8">The sequence shown here is derived from an EMBL/GenBank/DDBJ whole genome shotgun (WGS) entry which is preliminary data.</text>
</comment>
<evidence type="ECO:0000313" key="9">
    <source>
        <dbReference type="Proteomes" id="UP001143543"/>
    </source>
</evidence>
<dbReference type="RefSeq" id="WP_281764899.1">
    <property type="nucleotide sequence ID" value="NZ_BRVO01000002.1"/>
</dbReference>
<evidence type="ECO:0000256" key="2">
    <source>
        <dbReference type="ARBA" id="ARBA00022692"/>
    </source>
</evidence>
<dbReference type="Pfam" id="PF04357">
    <property type="entry name" value="TamB"/>
    <property type="match status" value="1"/>
</dbReference>
<evidence type="ECO:0000256" key="1">
    <source>
        <dbReference type="ARBA" id="ARBA00004167"/>
    </source>
</evidence>
<sequence>MKKIKLKKKLIKLLKVIGSIVLVLLFLVISLLLFVRSEWGQKIIVQKLTNYVSDKTHTTVNVDRVFITFSGNVFVEGLYLEDTQKDTLIYSKELEANIALMPLIKGSGFTLNRLDWKGVKANIKQQDTLNGFNYQFLIDAFASDTTNQATTSSQSSFDINIGKVNLEDFQLQFDDQATGMYAQGEIGNILVEMDSFDLDNMKFIIDQLSISNSNIVYQQNKELPTTEPESDSPLPYLGLHNITLKNVSANYKSVPDHIELAATISESTINIPELDLTNQKIKAENILLANSQVTVHTSDINADATTNTTTSSDFTWPAWDVTLQTLTLQNNYISYTNNNAKPQYGKLNPDAIELSNATIKVKNVYLQNESAGIEVTEGAITEASGIHLKHLEFKTEITNKGVTLENMLVGLNQNIISGGANVSYNSLSTFISTPDNATLNISLPKFQLNVSDAFIFQPQLAKNEYVKSLSRKKLNGSLYASGKLSNLNIRNTKVNWGKNTYVATTASLQNIQSPKNLSFDIQKFKAVSLSTDINQFYNTDSLSIEIPKNIEINAKAKGNLNNLFADASLKTSEGSVFARGTYKNTDSIAFDATIKLEDINLKRIVKNEALDTVNLSIRASGHGTSVNTLDATLETDIKQLSYNNYDLTPLQLSGELTNGKGNVNARFKDTNLNGSINTQIELDSINPKIVADIDIIGADLRRLNLTAKNLRTQFKTKINFTGNIQTFKTKANVTDMVVVYESDPYYPGDITLDASVEKDSSAVTIKNSILNMKLQANASIDKIAASLNSYYKGLVSTDSIVSDTISKPVILHLRSQINKTPFLEDVLLAGLEKIDTTTIDIDFNEKKQSLYTNIHLPYAEYNGITIDSLELQIDAQTNAPRFTFGVRRIESGPIAIKKITFKGKTENEKMNMLFTAFDDAEKLINVASTLYRKNDSLLFNIKTDTVIFNKKLWEVPNTNQIALSEKSIQFTDFNFSNQNQKVVFGNNMTKIKKDHIGVEFQKFNLANFLNILNPDESIAKGTLNGNLIVVEPYGRTGLLAGLTIDNLEVLNAPLGNLSLKGAAIGNEKYGIDLSVKDGDLDLDMKGKYTASNEAAQLNLDFDLNKLNLSVIEHFSKGEIHKTSGFLSGKFNITGNTKEPEFNGNIGFNNTNFTIKMLDTPFKIDNEEISFNNDGINFDTFTIKDVANNTFQIKGDILTEDPLNPSFNLNVNAEKFQLLDATREDNDLFYGKANISIAAEIKGDLEIPDVNVMLSANEGTNIYYILPEEQLDIVEQDGVVVFVNRQNPDAIITRNDEENNAILNGFRFNALLALNKNAAFNVIINEKTGDNLRIVGKGDLNFSIAENGRTSLSGRYEVTEGHYKMNLYNLVSREFQIASGSTVTWSGDPMDADLDIKAIYEIKTAPSSLMSLQSSGESAAIRNSYQQRLPFFVYLNVNGDLMHPKLSFALDMPEDERGMSGGSVYSRIQQLNQQDDELNKQVFSLLVLNRFFPETGSDGSNGGTATIARDNLNQALSDQLNMFSNQLLGNSGFELSFDVDSYTDYQGSTADQRTDVDITAQKKLFNDRVIVKVGSEVNIQGENRPGQTNQMMGNVSIEYLLTEDGRFSIRGFRKNTYENIIDGQLIVNGISLIFTKQFNEFKELWKANLKEEDELTPEEKNKEPENTETKKSEDEEQPEK</sequence>
<comment type="subcellular location">
    <subcellularLocation>
        <location evidence="1">Membrane</location>
        <topology evidence="1">Single-pass membrane protein</topology>
    </subcellularLocation>
</comment>
<keyword evidence="9" id="KW-1185">Reference proteome</keyword>
<feature type="domain" description="Translocation and assembly module TamB C-terminal" evidence="7">
    <location>
        <begin position="1179"/>
        <end position="1637"/>
    </location>
</feature>
<feature type="region of interest" description="Disordered" evidence="5">
    <location>
        <begin position="1649"/>
        <end position="1679"/>
    </location>
</feature>
<name>A0ABQ5MK24_9FLAO</name>
<evidence type="ECO:0000256" key="6">
    <source>
        <dbReference type="SAM" id="Phobius"/>
    </source>
</evidence>
<keyword evidence="3 6" id="KW-1133">Transmembrane helix</keyword>
<gene>
    <name evidence="8" type="ORF">Y10_16250</name>
</gene>
<keyword evidence="4 6" id="KW-0472">Membrane</keyword>
<feature type="compositionally biased region" description="Basic and acidic residues" evidence="5">
    <location>
        <begin position="1656"/>
        <end position="1679"/>
    </location>
</feature>
<evidence type="ECO:0000313" key="8">
    <source>
        <dbReference type="EMBL" id="GLB49257.1"/>
    </source>
</evidence>
<dbReference type="EMBL" id="BRVO01000002">
    <property type="protein sequence ID" value="GLB49257.1"/>
    <property type="molecule type" value="Genomic_DNA"/>
</dbReference>
<evidence type="ECO:0000256" key="5">
    <source>
        <dbReference type="SAM" id="MobiDB-lite"/>
    </source>
</evidence>
<dbReference type="Proteomes" id="UP001143543">
    <property type="component" value="Unassembled WGS sequence"/>
</dbReference>
<evidence type="ECO:0000259" key="7">
    <source>
        <dbReference type="Pfam" id="PF04357"/>
    </source>
</evidence>
<reference evidence="8" key="1">
    <citation type="submission" date="2022-07" db="EMBL/GenBank/DDBJ databases">
        <title>Taxonomy of Novel Oxalotrophic and Methylotrophic Bacteria.</title>
        <authorList>
            <person name="Sahin N."/>
            <person name="Tani A."/>
        </authorList>
    </citation>
    <scope>NUCLEOTIDE SEQUENCE</scope>
    <source>
        <strain evidence="8">Y10</strain>
    </source>
</reference>
<proteinExistence type="predicted"/>
<accession>A0ABQ5MK24</accession>
<feature type="transmembrane region" description="Helical" evidence="6">
    <location>
        <begin position="12"/>
        <end position="35"/>
    </location>
</feature>